<dbReference type="InterPro" id="IPR039189">
    <property type="entry name" value="Fcp1"/>
</dbReference>
<dbReference type="Pfam" id="PF03031">
    <property type="entry name" value="NIF"/>
    <property type="match status" value="1"/>
</dbReference>
<dbReference type="GO" id="GO:0003723">
    <property type="term" value="F:RNA binding"/>
    <property type="evidence" value="ECO:0007669"/>
    <property type="project" value="UniProtKB-KW"/>
</dbReference>
<evidence type="ECO:0000256" key="13">
    <source>
        <dbReference type="ARBA" id="ARBA00063107"/>
    </source>
</evidence>
<evidence type="ECO:0000256" key="8">
    <source>
        <dbReference type="ARBA" id="ARBA00023015"/>
    </source>
</evidence>
<dbReference type="PANTHER" id="PTHR23081">
    <property type="entry name" value="RNA POLYMERASE II CTD PHOSPHATASE"/>
    <property type="match status" value="1"/>
</dbReference>
<gene>
    <name evidence="18" type="ORF">M6B38_228335</name>
</gene>
<evidence type="ECO:0000259" key="17">
    <source>
        <dbReference type="PROSITE" id="PS50969"/>
    </source>
</evidence>
<dbReference type="AlphaFoldDB" id="A0AAX6DT19"/>
<feature type="domain" description="BRCT" evidence="16">
    <location>
        <begin position="361"/>
        <end position="436"/>
    </location>
</feature>
<dbReference type="PANTHER" id="PTHR23081:SF36">
    <property type="entry name" value="RNA POLYMERASE II SUBUNIT A C-TERMINAL DOMAIN PHOSPHATASE"/>
    <property type="match status" value="1"/>
</dbReference>
<name>A0AAX6DT19_IRIPA</name>
<evidence type="ECO:0000259" key="16">
    <source>
        <dbReference type="PROSITE" id="PS50172"/>
    </source>
</evidence>
<evidence type="ECO:0000256" key="6">
    <source>
        <dbReference type="ARBA" id="ARBA00022801"/>
    </source>
</evidence>
<keyword evidence="7" id="KW-0694">RNA-binding</keyword>
<dbReference type="FunFam" id="3.40.50.10190:FF:000014">
    <property type="entry name" value="RNA polymerase II C-terminal domain phosphatase-like 3"/>
    <property type="match status" value="1"/>
</dbReference>
<feature type="compositionally biased region" description="Low complexity" evidence="15">
    <location>
        <begin position="1"/>
        <end position="24"/>
    </location>
</feature>
<dbReference type="SUPFAM" id="SSF52113">
    <property type="entry name" value="BRCT domain"/>
    <property type="match status" value="1"/>
</dbReference>
<dbReference type="GO" id="GO:0009651">
    <property type="term" value="P:response to salt stress"/>
    <property type="evidence" value="ECO:0007669"/>
    <property type="project" value="UniProtKB-ARBA"/>
</dbReference>
<evidence type="ECO:0000313" key="18">
    <source>
        <dbReference type="EMBL" id="KAJ6794901.1"/>
    </source>
</evidence>
<evidence type="ECO:0000256" key="5">
    <source>
        <dbReference type="ARBA" id="ARBA00022723"/>
    </source>
</evidence>
<comment type="subunit">
    <text evidence="13">Interacts with RAP74.</text>
</comment>
<reference evidence="18" key="1">
    <citation type="journal article" date="2023" name="GigaByte">
        <title>Genome assembly of the bearded iris, Iris pallida Lam.</title>
        <authorList>
            <person name="Bruccoleri R.E."/>
            <person name="Oakeley E.J."/>
            <person name="Faust A.M.E."/>
            <person name="Altorfer M."/>
            <person name="Dessus-Babus S."/>
            <person name="Burckhardt D."/>
            <person name="Oertli M."/>
            <person name="Naumann U."/>
            <person name="Petersen F."/>
            <person name="Wong J."/>
        </authorList>
    </citation>
    <scope>NUCLEOTIDE SEQUENCE</scope>
    <source>
        <strain evidence="18">GSM-AAB239-AS_SAM_17_03QT</strain>
    </source>
</reference>
<proteinExistence type="predicted"/>
<dbReference type="GO" id="GO:0008420">
    <property type="term" value="F:RNA polymerase II CTD heptapeptide repeat phosphatase activity"/>
    <property type="evidence" value="ECO:0007669"/>
    <property type="project" value="UniProtKB-UniRule"/>
</dbReference>
<dbReference type="CDD" id="cd17729">
    <property type="entry name" value="BRCT_CTDP1"/>
    <property type="match status" value="1"/>
</dbReference>
<dbReference type="SMART" id="SM00577">
    <property type="entry name" value="CPDc"/>
    <property type="match status" value="1"/>
</dbReference>
<dbReference type="PROSITE" id="PS50969">
    <property type="entry name" value="FCP1"/>
    <property type="match status" value="1"/>
</dbReference>
<keyword evidence="6 14" id="KW-0378">Hydrolase</keyword>
<dbReference type="Pfam" id="PF00533">
    <property type="entry name" value="BRCT"/>
    <property type="match status" value="1"/>
</dbReference>
<dbReference type="GO" id="GO:0005634">
    <property type="term" value="C:nucleus"/>
    <property type="evidence" value="ECO:0007669"/>
    <property type="project" value="UniProtKB-SubCell"/>
</dbReference>
<evidence type="ECO:0000256" key="15">
    <source>
        <dbReference type="SAM" id="MobiDB-lite"/>
    </source>
</evidence>
<dbReference type="InterPro" id="IPR011947">
    <property type="entry name" value="FCP1_euk"/>
</dbReference>
<comment type="caution">
    <text evidence="18">The sequence shown here is derived from an EMBL/GenBank/DDBJ whole genome shotgun (WGS) entry which is preliminary data.</text>
</comment>
<dbReference type="Proteomes" id="UP001140949">
    <property type="component" value="Unassembled WGS sequence"/>
</dbReference>
<keyword evidence="4" id="KW-0678">Repressor</keyword>
<dbReference type="InterPro" id="IPR004274">
    <property type="entry name" value="FCP1_dom"/>
</dbReference>
<sequence length="464" mass="52913">MSLVADSPLHSSSSSGGDDFAASLETLLDSASCENSPDDDHADLDEEEEEDSLERRIKRRRVEVTQVLEKQESMIIERTQENIGSSSKPASDDICPPHPGSYKGLCTRCGQLVEDDTSRVKLGYVHEDFTLSSSEIEKLRKSNLKDLLRDKKLILILDLDHTLLNSAELREVSAKVPYLLELADSTKDDPNRSIFKLDRISMLTKLRPFVHTFLQEVSSMFELYVYTMAEKAYAHEVVKLLDPEGVYFDSKVISQGDCTVPLQKGLDVVLGDERLVLILDDTEAVWTRHAENLITMERYYFFPQRGSNAKSLSESGEDERESEGALATILKVLKRAHQMFFDQDHDAKFSSKDVRQVLKMIRREILQGCKIVFSRVMKLDTNASDHPTWKMAQKLGAVCSNDLDSSVTHVVSLDKGTHKSHWARQNRRFLVHPRWVEAAYYLWRRPKEDGELFQVEDTVNNIQK</sequence>
<evidence type="ECO:0000256" key="7">
    <source>
        <dbReference type="ARBA" id="ARBA00022884"/>
    </source>
</evidence>
<keyword evidence="8" id="KW-0805">Transcription regulation</keyword>
<comment type="catalytic activity">
    <reaction evidence="11 14">
        <text>O-phospho-L-seryl-[protein] + H2O = L-seryl-[protein] + phosphate</text>
        <dbReference type="Rhea" id="RHEA:20629"/>
        <dbReference type="Rhea" id="RHEA-COMP:9863"/>
        <dbReference type="Rhea" id="RHEA-COMP:11604"/>
        <dbReference type="ChEBI" id="CHEBI:15377"/>
        <dbReference type="ChEBI" id="CHEBI:29999"/>
        <dbReference type="ChEBI" id="CHEBI:43474"/>
        <dbReference type="ChEBI" id="CHEBI:83421"/>
        <dbReference type="EC" id="3.1.3.16"/>
    </reaction>
</comment>
<protein>
    <recommendedName>
        <fullName evidence="14">RNA polymerase II C-terminal domain phosphatase-like</fullName>
        <ecNumber evidence="14">3.1.3.16</ecNumber>
    </recommendedName>
</protein>
<keyword evidence="10 14" id="KW-0539">Nucleus</keyword>
<comment type="cofactor">
    <cofactor evidence="1">
        <name>Mn(2+)</name>
        <dbReference type="ChEBI" id="CHEBI:29035"/>
    </cofactor>
</comment>
<dbReference type="NCBIfam" id="TIGR02250">
    <property type="entry name" value="FCP1_euk"/>
    <property type="match status" value="1"/>
</dbReference>
<evidence type="ECO:0000256" key="4">
    <source>
        <dbReference type="ARBA" id="ARBA00022491"/>
    </source>
</evidence>
<dbReference type="InterPro" id="IPR036412">
    <property type="entry name" value="HAD-like_sf"/>
</dbReference>
<comment type="catalytic activity">
    <reaction evidence="12 14">
        <text>O-phospho-L-threonyl-[protein] + H2O = L-threonyl-[protein] + phosphate</text>
        <dbReference type="Rhea" id="RHEA:47004"/>
        <dbReference type="Rhea" id="RHEA-COMP:11060"/>
        <dbReference type="Rhea" id="RHEA-COMP:11605"/>
        <dbReference type="ChEBI" id="CHEBI:15377"/>
        <dbReference type="ChEBI" id="CHEBI:30013"/>
        <dbReference type="ChEBI" id="CHEBI:43474"/>
        <dbReference type="ChEBI" id="CHEBI:61977"/>
        <dbReference type="EC" id="3.1.3.16"/>
    </reaction>
</comment>
<evidence type="ECO:0000256" key="11">
    <source>
        <dbReference type="ARBA" id="ARBA00047761"/>
    </source>
</evidence>
<dbReference type="Gene3D" id="3.40.50.1000">
    <property type="entry name" value="HAD superfamily/HAD-like"/>
    <property type="match status" value="1"/>
</dbReference>
<keyword evidence="9" id="KW-0804">Transcription</keyword>
<evidence type="ECO:0000256" key="1">
    <source>
        <dbReference type="ARBA" id="ARBA00001936"/>
    </source>
</evidence>
<evidence type="ECO:0000256" key="2">
    <source>
        <dbReference type="ARBA" id="ARBA00001946"/>
    </source>
</evidence>
<comment type="subcellular location">
    <subcellularLocation>
        <location evidence="3 14">Nucleus</location>
    </subcellularLocation>
</comment>
<feature type="domain" description="FCP1 homology" evidence="17">
    <location>
        <begin position="148"/>
        <end position="319"/>
    </location>
</feature>
<accession>A0AAX6DT19</accession>
<dbReference type="InterPro" id="IPR036420">
    <property type="entry name" value="BRCT_dom_sf"/>
</dbReference>
<comment type="function">
    <text evidence="14">This promotes the activity of RNA polymerase II.</text>
</comment>
<keyword evidence="19" id="KW-1185">Reference proteome</keyword>
<dbReference type="GO" id="GO:0046872">
    <property type="term" value="F:metal ion binding"/>
    <property type="evidence" value="ECO:0007669"/>
    <property type="project" value="UniProtKB-KW"/>
</dbReference>
<dbReference type="EC" id="3.1.3.16" evidence="14"/>
<evidence type="ECO:0000313" key="19">
    <source>
        <dbReference type="Proteomes" id="UP001140949"/>
    </source>
</evidence>
<dbReference type="Gene3D" id="3.40.50.10190">
    <property type="entry name" value="BRCT domain"/>
    <property type="match status" value="1"/>
</dbReference>
<evidence type="ECO:0000256" key="14">
    <source>
        <dbReference type="RuleBase" id="RU366066"/>
    </source>
</evidence>
<keyword evidence="5" id="KW-0479">Metal-binding</keyword>
<dbReference type="EMBL" id="JANAVB010042020">
    <property type="protein sequence ID" value="KAJ6794901.1"/>
    <property type="molecule type" value="Genomic_DNA"/>
</dbReference>
<dbReference type="InterPro" id="IPR023214">
    <property type="entry name" value="HAD_sf"/>
</dbReference>
<evidence type="ECO:0000256" key="12">
    <source>
        <dbReference type="ARBA" id="ARBA00048336"/>
    </source>
</evidence>
<reference evidence="18" key="2">
    <citation type="submission" date="2023-04" db="EMBL/GenBank/DDBJ databases">
        <authorList>
            <person name="Bruccoleri R.E."/>
            <person name="Oakeley E.J."/>
            <person name="Faust A.-M."/>
            <person name="Dessus-Babus S."/>
            <person name="Altorfer M."/>
            <person name="Burckhardt D."/>
            <person name="Oertli M."/>
            <person name="Naumann U."/>
            <person name="Petersen F."/>
            <person name="Wong J."/>
        </authorList>
    </citation>
    <scope>NUCLEOTIDE SEQUENCE</scope>
    <source>
        <strain evidence="18">GSM-AAB239-AS_SAM_17_03QT</strain>
        <tissue evidence="18">Leaf</tissue>
    </source>
</reference>
<dbReference type="SUPFAM" id="SSF56784">
    <property type="entry name" value="HAD-like"/>
    <property type="match status" value="1"/>
</dbReference>
<evidence type="ECO:0000256" key="3">
    <source>
        <dbReference type="ARBA" id="ARBA00004123"/>
    </source>
</evidence>
<dbReference type="PROSITE" id="PS50172">
    <property type="entry name" value="BRCT"/>
    <property type="match status" value="1"/>
</dbReference>
<dbReference type="SMART" id="SM00292">
    <property type="entry name" value="BRCT"/>
    <property type="match status" value="1"/>
</dbReference>
<evidence type="ECO:0000256" key="9">
    <source>
        <dbReference type="ARBA" id="ARBA00023163"/>
    </source>
</evidence>
<organism evidence="18 19">
    <name type="scientific">Iris pallida</name>
    <name type="common">Sweet iris</name>
    <dbReference type="NCBI Taxonomy" id="29817"/>
    <lineage>
        <taxon>Eukaryota</taxon>
        <taxon>Viridiplantae</taxon>
        <taxon>Streptophyta</taxon>
        <taxon>Embryophyta</taxon>
        <taxon>Tracheophyta</taxon>
        <taxon>Spermatophyta</taxon>
        <taxon>Magnoliopsida</taxon>
        <taxon>Liliopsida</taxon>
        <taxon>Asparagales</taxon>
        <taxon>Iridaceae</taxon>
        <taxon>Iridoideae</taxon>
        <taxon>Irideae</taxon>
        <taxon>Iris</taxon>
    </lineage>
</organism>
<dbReference type="InterPro" id="IPR001357">
    <property type="entry name" value="BRCT_dom"/>
</dbReference>
<feature type="region of interest" description="Disordered" evidence="15">
    <location>
        <begin position="1"/>
        <end position="53"/>
    </location>
</feature>
<evidence type="ECO:0000256" key="10">
    <source>
        <dbReference type="ARBA" id="ARBA00023242"/>
    </source>
</evidence>
<comment type="cofactor">
    <cofactor evidence="2">
        <name>Mg(2+)</name>
        <dbReference type="ChEBI" id="CHEBI:18420"/>
    </cofactor>
</comment>
<feature type="compositionally biased region" description="Acidic residues" evidence="15">
    <location>
        <begin position="36"/>
        <end position="52"/>
    </location>
</feature>
<dbReference type="CDD" id="cd07521">
    <property type="entry name" value="HAD_FCP1-like"/>
    <property type="match status" value="1"/>
</dbReference>